<dbReference type="OrthoDB" id="690722at2759"/>
<accession>A0A5N6L8C9</accession>
<feature type="domain" description="DUF7699" evidence="2">
    <location>
        <begin position="188"/>
        <end position="266"/>
    </location>
</feature>
<evidence type="ECO:0000259" key="2">
    <source>
        <dbReference type="Pfam" id="PF24766"/>
    </source>
</evidence>
<comment type="caution">
    <text evidence="3">The sequence shown here is derived from an EMBL/GenBank/DDBJ whole genome shotgun (WGS) entry which is preliminary data.</text>
</comment>
<protein>
    <recommendedName>
        <fullName evidence="2">DUF7699 domain-containing protein</fullName>
    </recommendedName>
</protein>
<proteinExistence type="predicted"/>
<feature type="region of interest" description="Disordered" evidence="1">
    <location>
        <begin position="322"/>
        <end position="350"/>
    </location>
</feature>
<evidence type="ECO:0000313" key="4">
    <source>
        <dbReference type="Proteomes" id="UP000326396"/>
    </source>
</evidence>
<dbReference type="Proteomes" id="UP000326396">
    <property type="component" value="Unassembled WGS sequence"/>
</dbReference>
<name>A0A5N6L8C9_9ASTR</name>
<dbReference type="EMBL" id="SZYD01002524">
    <property type="protein sequence ID" value="KAC9462860.1"/>
    <property type="molecule type" value="Genomic_DNA"/>
</dbReference>
<organism evidence="3 4">
    <name type="scientific">Mikania micrantha</name>
    <name type="common">bitter vine</name>
    <dbReference type="NCBI Taxonomy" id="192012"/>
    <lineage>
        <taxon>Eukaryota</taxon>
        <taxon>Viridiplantae</taxon>
        <taxon>Streptophyta</taxon>
        <taxon>Embryophyta</taxon>
        <taxon>Tracheophyta</taxon>
        <taxon>Spermatophyta</taxon>
        <taxon>Magnoliopsida</taxon>
        <taxon>eudicotyledons</taxon>
        <taxon>Gunneridae</taxon>
        <taxon>Pentapetalae</taxon>
        <taxon>asterids</taxon>
        <taxon>campanulids</taxon>
        <taxon>Asterales</taxon>
        <taxon>Asteraceae</taxon>
        <taxon>Asteroideae</taxon>
        <taxon>Heliantheae alliance</taxon>
        <taxon>Eupatorieae</taxon>
        <taxon>Mikania</taxon>
    </lineage>
</organism>
<dbReference type="PANTHER" id="PTHR35323:SF5">
    <property type="entry name" value="ZINC FINGER CCCH DOMAIN-CONTAINING PROTEIN 62"/>
    <property type="match status" value="1"/>
</dbReference>
<dbReference type="PANTHER" id="PTHR35323">
    <property type="entry name" value="SAP DOMAIN-CONTAINING PROTEIN"/>
    <property type="match status" value="1"/>
</dbReference>
<feature type="compositionally biased region" description="Basic residues" evidence="1">
    <location>
        <begin position="300"/>
        <end position="309"/>
    </location>
</feature>
<feature type="compositionally biased region" description="Basic residues" evidence="1">
    <location>
        <begin position="322"/>
        <end position="331"/>
    </location>
</feature>
<feature type="region of interest" description="Disordered" evidence="1">
    <location>
        <begin position="276"/>
        <end position="309"/>
    </location>
</feature>
<sequence>MLWESEAERSKVLREKHERGRAARQKRKLRETDFASVNNRGTKHLKVSHRGQFQSKSITCIDTHKHVNKNATAHYQAAWFQNKELKRSIQLTNPSYTNMFLYSDHHLQEASLSFSYDRILLPNNLLPFDFEGHSHDNGQQGLNQAFSQPPDHRHYLNCKPPFSRLTDAEAKSCFPKSSFSINCTGNACTGDVVLFKQHVYLGKSKLGKKRTIAGRIVKVHKCGSKDVHKFMIRVLWVTPSLNLHQRLTLPVRSHDLYQFGTFRQPWKNEADRLKLVEDKNGPATRKQKPKKTDIASNKNKGAKRQKVSHNGRLQIKLPIQIAKHKSSKKKGANATTVKGTKAGHKKAPPAWLPPNQPAFSFPGHGGQWGPNHGFIQPPGYYDYIQLLAQSLMALLCQQQPR</sequence>
<dbReference type="InterPro" id="IPR056116">
    <property type="entry name" value="DUF7699"/>
</dbReference>
<dbReference type="Pfam" id="PF24766">
    <property type="entry name" value="DUF7699"/>
    <property type="match status" value="1"/>
</dbReference>
<feature type="compositionally biased region" description="Basic and acidic residues" evidence="1">
    <location>
        <begin position="1"/>
        <end position="21"/>
    </location>
</feature>
<reference evidence="3 4" key="1">
    <citation type="submission" date="2019-05" db="EMBL/GenBank/DDBJ databases">
        <title>Mikania micrantha, genome provides insights into the molecular mechanism of rapid growth.</title>
        <authorList>
            <person name="Liu B."/>
        </authorList>
    </citation>
    <scope>NUCLEOTIDE SEQUENCE [LARGE SCALE GENOMIC DNA]</scope>
    <source>
        <strain evidence="3">NLD-2019</strain>
        <tissue evidence="3">Leaf</tissue>
    </source>
</reference>
<feature type="region of interest" description="Disordered" evidence="1">
    <location>
        <begin position="1"/>
        <end position="29"/>
    </location>
</feature>
<evidence type="ECO:0000256" key="1">
    <source>
        <dbReference type="SAM" id="MobiDB-lite"/>
    </source>
</evidence>
<dbReference type="AlphaFoldDB" id="A0A5N6L8C9"/>
<evidence type="ECO:0000313" key="3">
    <source>
        <dbReference type="EMBL" id="KAC9462860.1"/>
    </source>
</evidence>
<keyword evidence="4" id="KW-1185">Reference proteome</keyword>
<gene>
    <name evidence="3" type="ORF">E3N88_45788</name>
</gene>